<comment type="caution">
    <text evidence="1">The sequence shown here is derived from an EMBL/GenBank/DDBJ whole genome shotgun (WGS) entry which is preliminary data.</text>
</comment>
<dbReference type="RefSeq" id="WP_131305503.1">
    <property type="nucleotide sequence ID" value="NZ_SJFN01000002.1"/>
</dbReference>
<dbReference type="AlphaFoldDB" id="A0A4V2KUE7"/>
<evidence type="ECO:0000313" key="2">
    <source>
        <dbReference type="Proteomes" id="UP000292781"/>
    </source>
</evidence>
<reference evidence="1 2" key="1">
    <citation type="submission" date="2019-02" db="EMBL/GenBank/DDBJ databases">
        <title>Siculibacillus lacustris gen. nov., sp. nov., a new rosette-forming bacterium isolated from a freshwater crater lake (Lake St. Ana, Romania).</title>
        <authorList>
            <person name="Felfoldi T."/>
            <person name="Marton Z."/>
            <person name="Szabo A."/>
            <person name="Mentes A."/>
            <person name="Boka K."/>
            <person name="Marialigeti K."/>
            <person name="Mathe I."/>
            <person name="Koncz M."/>
            <person name="Schumann P."/>
            <person name="Toth E."/>
        </authorList>
    </citation>
    <scope>NUCLEOTIDE SEQUENCE [LARGE SCALE GENOMIC DNA]</scope>
    <source>
        <strain evidence="1 2">SA-279</strain>
    </source>
</reference>
<dbReference type="InterPro" id="IPR019056">
    <property type="entry name" value="Phage_TAC_6"/>
</dbReference>
<keyword evidence="2" id="KW-1185">Reference proteome</keyword>
<evidence type="ECO:0000313" key="1">
    <source>
        <dbReference type="EMBL" id="TBW40986.1"/>
    </source>
</evidence>
<gene>
    <name evidence="1" type="ORF">EYW49_02180</name>
</gene>
<proteinExistence type="predicted"/>
<dbReference type="Pfam" id="PF09550">
    <property type="entry name" value="Phage_TAC_6"/>
    <property type="match status" value="1"/>
</dbReference>
<dbReference type="EMBL" id="SJFN01000002">
    <property type="protein sequence ID" value="TBW40986.1"/>
    <property type="molecule type" value="Genomic_DNA"/>
</dbReference>
<accession>A0A4V2KUE7</accession>
<protein>
    <submittedName>
        <fullName evidence="1">Phage tail assembly chaperone</fullName>
    </submittedName>
</protein>
<organism evidence="1 2">
    <name type="scientific">Siculibacillus lacustris</name>
    <dbReference type="NCBI Taxonomy" id="1549641"/>
    <lineage>
        <taxon>Bacteria</taxon>
        <taxon>Pseudomonadati</taxon>
        <taxon>Pseudomonadota</taxon>
        <taxon>Alphaproteobacteria</taxon>
        <taxon>Hyphomicrobiales</taxon>
        <taxon>Ancalomicrobiaceae</taxon>
        <taxon>Siculibacillus</taxon>
    </lineage>
</organism>
<dbReference type="Proteomes" id="UP000292781">
    <property type="component" value="Unassembled WGS sequence"/>
</dbReference>
<name>A0A4V2KUE7_9HYPH</name>
<sequence length="53" mass="5739">MRLAFTRWGLAPAAFWALTPREIAAALGPAPGTAATDRGAFERLMRRFPDPPA</sequence>